<feature type="region of interest" description="Disordered" evidence="2">
    <location>
        <begin position="357"/>
        <end position="384"/>
    </location>
</feature>
<keyword evidence="1" id="KW-0479">Metal-binding</keyword>
<reference evidence="4" key="2">
    <citation type="journal article" date="2023" name="Commun. Biol.">
        <title>Intrasexual cuticular hydrocarbon dimorphism in a wasp sheds light on hydrocarbon biosynthesis genes in Hymenoptera.</title>
        <authorList>
            <person name="Moris V.C."/>
            <person name="Podsiadlowski L."/>
            <person name="Martin S."/>
            <person name="Oeyen J.P."/>
            <person name="Donath A."/>
            <person name="Petersen M."/>
            <person name="Wilbrandt J."/>
            <person name="Misof B."/>
            <person name="Liedtke D."/>
            <person name="Thamm M."/>
            <person name="Scheiner R."/>
            <person name="Schmitt T."/>
            <person name="Niehuis O."/>
        </authorList>
    </citation>
    <scope>NUCLEOTIDE SEQUENCE</scope>
    <source>
        <strain evidence="4">GBR_01_08_01A</strain>
    </source>
</reference>
<reference evidence="4" key="1">
    <citation type="submission" date="2021-08" db="EMBL/GenBank/DDBJ databases">
        <authorList>
            <person name="Misof B."/>
            <person name="Oliver O."/>
            <person name="Podsiadlowski L."/>
            <person name="Donath A."/>
            <person name="Peters R."/>
            <person name="Mayer C."/>
            <person name="Rust J."/>
            <person name="Gunkel S."/>
            <person name="Lesny P."/>
            <person name="Martin S."/>
            <person name="Oeyen J.P."/>
            <person name="Petersen M."/>
            <person name="Panagiotis P."/>
            <person name="Wilbrandt J."/>
            <person name="Tanja T."/>
        </authorList>
    </citation>
    <scope>NUCLEOTIDE SEQUENCE</scope>
    <source>
        <strain evidence="4">GBR_01_08_01A</strain>
        <tissue evidence="4">Thorax + abdomen</tissue>
    </source>
</reference>
<name>A0AAD9RHV0_9HYME</name>
<dbReference type="Gene3D" id="4.10.60.10">
    <property type="entry name" value="Zinc finger, CCHC-type"/>
    <property type="match status" value="1"/>
</dbReference>
<evidence type="ECO:0000256" key="2">
    <source>
        <dbReference type="SAM" id="MobiDB-lite"/>
    </source>
</evidence>
<keyword evidence="1" id="KW-0862">Zinc</keyword>
<dbReference type="GO" id="GO:0008270">
    <property type="term" value="F:zinc ion binding"/>
    <property type="evidence" value="ECO:0007669"/>
    <property type="project" value="UniProtKB-KW"/>
</dbReference>
<dbReference type="InterPro" id="IPR001878">
    <property type="entry name" value="Znf_CCHC"/>
</dbReference>
<dbReference type="EMBL" id="JAIFRP010000073">
    <property type="protein sequence ID" value="KAK2579954.1"/>
    <property type="molecule type" value="Genomic_DNA"/>
</dbReference>
<gene>
    <name evidence="4" type="ORF">KPH14_007634</name>
</gene>
<evidence type="ECO:0000313" key="5">
    <source>
        <dbReference type="Proteomes" id="UP001258017"/>
    </source>
</evidence>
<keyword evidence="5" id="KW-1185">Reference proteome</keyword>
<dbReference type="GO" id="GO:0003676">
    <property type="term" value="F:nucleic acid binding"/>
    <property type="evidence" value="ECO:0007669"/>
    <property type="project" value="InterPro"/>
</dbReference>
<dbReference type="Proteomes" id="UP001258017">
    <property type="component" value="Unassembled WGS sequence"/>
</dbReference>
<evidence type="ECO:0000256" key="1">
    <source>
        <dbReference type="PROSITE-ProRule" id="PRU00047"/>
    </source>
</evidence>
<feature type="compositionally biased region" description="Low complexity" evidence="2">
    <location>
        <begin position="214"/>
        <end position="226"/>
    </location>
</feature>
<evidence type="ECO:0000313" key="4">
    <source>
        <dbReference type="EMBL" id="KAK2579954.1"/>
    </source>
</evidence>
<feature type="compositionally biased region" description="Polar residues" evidence="2">
    <location>
        <begin position="364"/>
        <end position="374"/>
    </location>
</feature>
<evidence type="ECO:0000259" key="3">
    <source>
        <dbReference type="PROSITE" id="PS50158"/>
    </source>
</evidence>
<accession>A0AAD9RHV0</accession>
<sequence>MSSNLKKTYSAAISDVFPKKEQGIIIEAKDGLTIKDYATEIAKLTDPNNIRFISKISNNRLKRIIISNVSPVIPHMIIQEALQKLGIPVQSKISFLRAGLADIGFPHVLSFRRQFYINPEDIGKLQDTLLISYEDTSYRIFLATETAECYICKQKGHMTRQCDANPTITTTDSPLLMTTNENMDTQEQQTNFQIDIDAPLPSETDFPPLRNKRPLSSLSKVPSISSTDNSPNTEAKNEATLILKKQEEDDSTTTKQTIKKPKRNQSKERLTLSLDQMLLPIKDELSNLPQKYILNYTEFKSLLENCQRSVDIPKSAKEYSDNFDSLIHMISELHPLLKDHSIKIRLTKILKQLKTYEEPPNNEPDYTNNHNPTVASKPDNKEVH</sequence>
<organism evidence="4 5">
    <name type="scientific">Odynerus spinipes</name>
    <dbReference type="NCBI Taxonomy" id="1348599"/>
    <lineage>
        <taxon>Eukaryota</taxon>
        <taxon>Metazoa</taxon>
        <taxon>Ecdysozoa</taxon>
        <taxon>Arthropoda</taxon>
        <taxon>Hexapoda</taxon>
        <taxon>Insecta</taxon>
        <taxon>Pterygota</taxon>
        <taxon>Neoptera</taxon>
        <taxon>Endopterygota</taxon>
        <taxon>Hymenoptera</taxon>
        <taxon>Apocrita</taxon>
        <taxon>Aculeata</taxon>
        <taxon>Vespoidea</taxon>
        <taxon>Vespidae</taxon>
        <taxon>Eumeninae</taxon>
        <taxon>Odynerus</taxon>
    </lineage>
</organism>
<feature type="domain" description="CCHC-type" evidence="3">
    <location>
        <begin position="149"/>
        <end position="162"/>
    </location>
</feature>
<protein>
    <recommendedName>
        <fullName evidence="3">CCHC-type domain-containing protein</fullName>
    </recommendedName>
</protein>
<feature type="region of interest" description="Disordered" evidence="2">
    <location>
        <begin position="197"/>
        <end position="266"/>
    </location>
</feature>
<dbReference type="AlphaFoldDB" id="A0AAD9RHV0"/>
<proteinExistence type="predicted"/>
<comment type="caution">
    <text evidence="4">The sequence shown here is derived from an EMBL/GenBank/DDBJ whole genome shotgun (WGS) entry which is preliminary data.</text>
</comment>
<keyword evidence="1" id="KW-0863">Zinc-finger</keyword>
<dbReference type="PROSITE" id="PS50158">
    <property type="entry name" value="ZF_CCHC"/>
    <property type="match status" value="1"/>
</dbReference>